<dbReference type="HOGENOM" id="CLU_2506248_0_0_5"/>
<dbReference type="PROSITE" id="PS50995">
    <property type="entry name" value="HTH_MARR_2"/>
    <property type="match status" value="1"/>
</dbReference>
<gene>
    <name evidence="2" type="ORF">BALG_01966</name>
</gene>
<reference evidence="2" key="1">
    <citation type="submission" date="2009-01" db="EMBL/GenBank/DDBJ databases">
        <title>The Genome Sequence of Brucella pinnipedialis M292/94/1.</title>
        <authorList>
            <consortium name="The Broad Institute Genome Sequencing Platform"/>
            <person name="Ward D."/>
            <person name="Young S.K."/>
            <person name="Kodira C.D."/>
            <person name="Zeng Q."/>
            <person name="Koehrsen M."/>
            <person name="Alvarado L."/>
            <person name="Berlin A."/>
            <person name="Borenstein D."/>
            <person name="Chen Z."/>
            <person name="Engels R."/>
            <person name="Freedman E."/>
            <person name="Gellesch M."/>
            <person name="Goldberg J."/>
            <person name="Griggs A."/>
            <person name="Gujja S."/>
            <person name="Heiman D."/>
            <person name="Hepburn T."/>
            <person name="Howarth C."/>
            <person name="Jen D."/>
            <person name="Larson L."/>
            <person name="Lewis B."/>
            <person name="Mehta T."/>
            <person name="Park D."/>
            <person name="Pearson M."/>
            <person name="Roberts A."/>
            <person name="Saif S."/>
            <person name="Shea T."/>
            <person name="Shenoy N."/>
            <person name="Sisk P."/>
            <person name="Stolte C."/>
            <person name="Sykes S."/>
            <person name="Walk T."/>
            <person name="White J."/>
            <person name="Yandava C."/>
            <person name="Whatmore A.M."/>
            <person name="Perrett L.L."/>
            <person name="O'Callaghan D."/>
            <person name="Nusbaum C."/>
            <person name="Galagan J."/>
            <person name="Birren B."/>
        </authorList>
    </citation>
    <scope>NUCLEOTIDE SEQUENCE [LARGE SCALE GENOMIC DNA]</scope>
    <source>
        <strain evidence="2">M292/94/1</strain>
    </source>
</reference>
<proteinExistence type="predicted"/>
<dbReference type="InterPro" id="IPR036390">
    <property type="entry name" value="WH_DNA-bd_sf"/>
</dbReference>
<dbReference type="EMBL" id="EQ999534">
    <property type="protein sequence ID" value="EEZ28613.1"/>
    <property type="molecule type" value="Genomic_DNA"/>
</dbReference>
<protein>
    <submittedName>
        <fullName evidence="2">Transcriptional regulator</fullName>
    </submittedName>
</protein>
<evidence type="ECO:0000259" key="1">
    <source>
        <dbReference type="PROSITE" id="PS50995"/>
    </source>
</evidence>
<dbReference type="Gene3D" id="1.10.10.10">
    <property type="entry name" value="Winged helix-like DNA-binding domain superfamily/Winged helix DNA-binding domain"/>
    <property type="match status" value="1"/>
</dbReference>
<evidence type="ECO:0000313" key="2">
    <source>
        <dbReference type="EMBL" id="EEZ28613.1"/>
    </source>
</evidence>
<dbReference type="InterPro" id="IPR000835">
    <property type="entry name" value="HTH_MarR-typ"/>
</dbReference>
<accession>A0A0E1WV36</accession>
<dbReference type="SUPFAM" id="SSF46785">
    <property type="entry name" value="Winged helix' DNA-binding domain"/>
    <property type="match status" value="1"/>
</dbReference>
<dbReference type="Proteomes" id="UP000004659">
    <property type="component" value="Unassembled WGS sequence"/>
</dbReference>
<organism evidence="2">
    <name type="scientific">Brucella pinnipedialis M292/94/1</name>
    <dbReference type="NCBI Taxonomy" id="520462"/>
    <lineage>
        <taxon>Bacteria</taxon>
        <taxon>Pseudomonadati</taxon>
        <taxon>Pseudomonadota</taxon>
        <taxon>Alphaproteobacteria</taxon>
        <taxon>Hyphomicrobiales</taxon>
        <taxon>Brucellaceae</taxon>
        <taxon>Brucella/Ochrobactrum group</taxon>
        <taxon>Brucella</taxon>
    </lineage>
</organism>
<name>A0A0E1WV36_9HYPH</name>
<dbReference type="GeneID" id="55592609"/>
<dbReference type="GO" id="GO:0003700">
    <property type="term" value="F:DNA-binding transcription factor activity"/>
    <property type="evidence" value="ECO:0007669"/>
    <property type="project" value="InterPro"/>
</dbReference>
<dbReference type="InterPro" id="IPR036388">
    <property type="entry name" value="WH-like_DNA-bd_sf"/>
</dbReference>
<sequence>MVKRASETDQRQSHVYLTQAGLQTIKAIEKSIRKTEKDMLKGLDKKDRKSLLKMLGRMEGNLVLRGAARVADEPETEPQEDDEAE</sequence>
<feature type="domain" description="HTH marR-type" evidence="1">
    <location>
        <begin position="1"/>
        <end position="60"/>
    </location>
</feature>
<dbReference type="AlphaFoldDB" id="A0A0E1WV36"/>
<dbReference type="RefSeq" id="WP_002968928.1">
    <property type="nucleotide sequence ID" value="NZ_EQ999534.1"/>
</dbReference>